<dbReference type="KEGG" id="trs:Terro_2872"/>
<accession>I3ZIN9</accession>
<dbReference type="AlphaFoldDB" id="I3ZIN9"/>
<gene>
    <name evidence="3" type="ordered locus">Terro_2872</name>
</gene>
<name>I3ZIN9_TERRK</name>
<feature type="domain" description="Glycoamylase-like" evidence="2">
    <location>
        <begin position="210"/>
        <end position="420"/>
    </location>
</feature>
<evidence type="ECO:0000313" key="4">
    <source>
        <dbReference type="Proteomes" id="UP000006056"/>
    </source>
</evidence>
<evidence type="ECO:0000259" key="2">
    <source>
        <dbReference type="Pfam" id="PF10091"/>
    </source>
</evidence>
<keyword evidence="4" id="KW-1185">Reference proteome</keyword>
<sequence length="435" mass="48368">MLDASGEGKAAKGPKLQPERRTPTAHNPVANQPTNFDPESTRLLEELRERASHFFLEQADPSTGLVYDRARADGSATLRTQPLASIAATGFGLSALSIAISHGYLPEDQCAQRIMLTLQVAANKIPHKNGFLPHYLNARTFEVLSPQEFSSIDTSLFLAGALHAARGMNSARADALVKKIYDRVDWRWMTNHEETLTMGWEPGRGFQTVRWNSYSECLLMYLLAIGSSTHPIPASSWDAVTRNTYDFGGIRFISSFGALFIHQYPHIWLDLRSTRDHYANYFQNSIAAMRAHKTWCMLQHGRFDWVDERIWGFSASDNPRGSYSAWGAPPVVGDWDGTLSPHAAAGGLVLLPEECIVALKTFRTLYPRSWERYGFVNAFNPGSPDGGWYDPDIISIDLGLGMLMVENLLTGSVWAACRQIPELARSMKAVGFIPA</sequence>
<protein>
    <recommendedName>
        <fullName evidence="2">Glycoamylase-like domain-containing protein</fullName>
    </recommendedName>
</protein>
<evidence type="ECO:0000256" key="1">
    <source>
        <dbReference type="SAM" id="MobiDB-lite"/>
    </source>
</evidence>
<dbReference type="eggNOG" id="COG5368">
    <property type="taxonomic scope" value="Bacteria"/>
</dbReference>
<dbReference type="Proteomes" id="UP000006056">
    <property type="component" value="Chromosome"/>
</dbReference>
<dbReference type="HOGENOM" id="CLU_023287_0_1_0"/>
<dbReference type="PATRIC" id="fig|926566.3.peg.2860"/>
<dbReference type="EMBL" id="CP003379">
    <property type="protein sequence ID" value="AFL89107.1"/>
    <property type="molecule type" value="Genomic_DNA"/>
</dbReference>
<organism evidence="3 4">
    <name type="scientific">Terriglobus roseus (strain DSM 18391 / NRRL B-41598 / KBS 63)</name>
    <dbReference type="NCBI Taxonomy" id="926566"/>
    <lineage>
        <taxon>Bacteria</taxon>
        <taxon>Pseudomonadati</taxon>
        <taxon>Acidobacteriota</taxon>
        <taxon>Terriglobia</taxon>
        <taxon>Terriglobales</taxon>
        <taxon>Acidobacteriaceae</taxon>
        <taxon>Terriglobus</taxon>
    </lineage>
</organism>
<feature type="region of interest" description="Disordered" evidence="1">
    <location>
        <begin position="1"/>
        <end position="37"/>
    </location>
</feature>
<dbReference type="Pfam" id="PF10091">
    <property type="entry name" value="Glycoamylase"/>
    <property type="match status" value="1"/>
</dbReference>
<proteinExistence type="predicted"/>
<evidence type="ECO:0000313" key="3">
    <source>
        <dbReference type="EMBL" id="AFL89107.1"/>
    </source>
</evidence>
<dbReference type="Gene3D" id="1.50.10.140">
    <property type="match status" value="1"/>
</dbReference>
<dbReference type="STRING" id="926566.Terro_2872"/>
<dbReference type="InterPro" id="IPR019282">
    <property type="entry name" value="Glycoamylase-like_cons_dom"/>
</dbReference>
<reference evidence="3 4" key="1">
    <citation type="submission" date="2012-06" db="EMBL/GenBank/DDBJ databases">
        <title>Complete genome of Terriglobus roseus DSM 18391.</title>
        <authorList>
            <consortium name="US DOE Joint Genome Institute (JGI-PGF)"/>
            <person name="Lucas S."/>
            <person name="Copeland A."/>
            <person name="Lapidus A."/>
            <person name="Glavina del Rio T."/>
            <person name="Dalin E."/>
            <person name="Tice H."/>
            <person name="Bruce D."/>
            <person name="Goodwin L."/>
            <person name="Pitluck S."/>
            <person name="Peters L."/>
            <person name="Mikhailova N."/>
            <person name="Munk A.C.C."/>
            <person name="Kyrpides N."/>
            <person name="Mavromatis K."/>
            <person name="Ivanova N."/>
            <person name="Brettin T."/>
            <person name="Detter J.C."/>
            <person name="Han C."/>
            <person name="Larimer F."/>
            <person name="Land M."/>
            <person name="Hauser L."/>
            <person name="Markowitz V."/>
            <person name="Cheng J.-F."/>
            <person name="Hugenholtz P."/>
            <person name="Woyke T."/>
            <person name="Wu D."/>
            <person name="Brambilla E."/>
            <person name="Klenk H.-P."/>
            <person name="Eisen J.A."/>
        </authorList>
    </citation>
    <scope>NUCLEOTIDE SEQUENCE [LARGE SCALE GENOMIC DNA]</scope>
    <source>
        <strain evidence="4">DSM 18391 / NRRL B-41598 / KBS 63</strain>
    </source>
</reference>